<reference evidence="1" key="1">
    <citation type="submission" date="2018-06" db="EMBL/GenBank/DDBJ databases">
        <authorList>
            <person name="Zhirakovskaya E."/>
        </authorList>
    </citation>
    <scope>NUCLEOTIDE SEQUENCE</scope>
</reference>
<dbReference type="AlphaFoldDB" id="A0A3B0WCZ1"/>
<protein>
    <recommendedName>
        <fullName evidence="2">DUF2846 domain-containing protein</fullName>
    </recommendedName>
</protein>
<accession>A0A3B0WCZ1</accession>
<proteinExistence type="predicted"/>
<dbReference type="PROSITE" id="PS51257">
    <property type="entry name" value="PROKAR_LIPOPROTEIN"/>
    <property type="match status" value="1"/>
</dbReference>
<sequence>MSRYNFLFLSIMILGLISCVSNPPQSRAFVSDPEKKQAKKLSRYKDYSNIYISRVPDQALGTTYKVYVNEVQISDFSGENVFVNVKALPGTYHFIVEESSAEYPDNGFLNGRRAEFDITVEAGSLAMIACGQIGWYEAPASSYLLPEQECIESSRYQVKKNNGITACVKPYLDLGVRVKDDTGKSFKNCLLHSKPKVFFRTAENMIKADVAVIEDKNAREFAKAKKVNTIAAASGKAAICTTSRNSNQGNCRERKMQT</sequence>
<gene>
    <name evidence="1" type="ORF">MNBD_GAMMA05-1725</name>
</gene>
<organism evidence="1">
    <name type="scientific">hydrothermal vent metagenome</name>
    <dbReference type="NCBI Taxonomy" id="652676"/>
    <lineage>
        <taxon>unclassified sequences</taxon>
        <taxon>metagenomes</taxon>
        <taxon>ecological metagenomes</taxon>
    </lineage>
</organism>
<name>A0A3B0WCZ1_9ZZZZ</name>
<evidence type="ECO:0000313" key="1">
    <source>
        <dbReference type="EMBL" id="VAW53181.1"/>
    </source>
</evidence>
<dbReference type="EMBL" id="UOFE01000032">
    <property type="protein sequence ID" value="VAW53181.1"/>
    <property type="molecule type" value="Genomic_DNA"/>
</dbReference>
<evidence type="ECO:0008006" key="2">
    <source>
        <dbReference type="Google" id="ProtNLM"/>
    </source>
</evidence>